<dbReference type="GO" id="GO:0004497">
    <property type="term" value="F:monooxygenase activity"/>
    <property type="evidence" value="ECO:0007669"/>
    <property type="project" value="UniProtKB-KW"/>
</dbReference>
<dbReference type="GO" id="GO:0020037">
    <property type="term" value="F:heme binding"/>
    <property type="evidence" value="ECO:0007669"/>
    <property type="project" value="InterPro"/>
</dbReference>
<dbReference type="InterPro" id="IPR036396">
    <property type="entry name" value="Cyt_P450_sf"/>
</dbReference>
<dbReference type="PANTHER" id="PTHR24279:SF120">
    <property type="entry name" value="CYTOCHROME P450"/>
    <property type="match status" value="1"/>
</dbReference>
<evidence type="ECO:0000256" key="4">
    <source>
        <dbReference type="ARBA" id="ARBA00022723"/>
    </source>
</evidence>
<evidence type="ECO:0000256" key="2">
    <source>
        <dbReference type="ARBA" id="ARBA00010617"/>
    </source>
</evidence>
<dbReference type="GO" id="GO:0016705">
    <property type="term" value="F:oxidoreductase activity, acting on paired donors, with incorporation or reduction of molecular oxygen"/>
    <property type="evidence" value="ECO:0007669"/>
    <property type="project" value="InterPro"/>
</dbReference>
<evidence type="ECO:0000256" key="3">
    <source>
        <dbReference type="ARBA" id="ARBA00022617"/>
    </source>
</evidence>
<comment type="similarity">
    <text evidence="2">Belongs to the cytochrome P450 family.</text>
</comment>
<evidence type="ECO:0000256" key="6">
    <source>
        <dbReference type="ARBA" id="ARBA00023004"/>
    </source>
</evidence>
<dbReference type="AlphaFoldDB" id="A0A9Q0N3D4"/>
<sequence>MEKCKTIHIDPWSLEAGIAAVVFPRRMPGMFGKPDIALTFDPKDMETIFRNDGQWPVRRSIETFQYYRTKVRPDIFKKGAGLVNDQGEAWAKLRTAANPIMMKPKVVKAYIPDIDSVAQDFIKKMVLLRDEKNELPDDFQNELNKWSLESIALIALEQRLGLINRFEDPENQKMINAVKDFFTLSYELDIQPSIWRYYKTPKFNRLMESLEVMTNEFDPTDAVQLWMSQKKRNPCERIVNSKQQEWFRGVFSES</sequence>
<evidence type="ECO:0000256" key="5">
    <source>
        <dbReference type="ARBA" id="ARBA00023002"/>
    </source>
</evidence>
<reference evidence="8" key="1">
    <citation type="submission" date="2022-07" db="EMBL/GenBank/DDBJ databases">
        <authorList>
            <person name="Trinca V."/>
            <person name="Uliana J.V.C."/>
            <person name="Torres T.T."/>
            <person name="Ward R.J."/>
            <person name="Monesi N."/>
        </authorList>
    </citation>
    <scope>NUCLEOTIDE SEQUENCE</scope>
    <source>
        <strain evidence="8">HSMRA1968</strain>
        <tissue evidence="8">Whole embryos</tissue>
    </source>
</reference>
<evidence type="ECO:0000256" key="1">
    <source>
        <dbReference type="ARBA" id="ARBA00001971"/>
    </source>
</evidence>
<name>A0A9Q0N3D4_9DIPT</name>
<dbReference type="Gene3D" id="1.10.630.10">
    <property type="entry name" value="Cytochrome P450"/>
    <property type="match status" value="1"/>
</dbReference>
<gene>
    <name evidence="8" type="primary">Cyp12b2_1</name>
    <name evidence="8" type="ORF">Bhyg_07802</name>
</gene>
<evidence type="ECO:0000256" key="7">
    <source>
        <dbReference type="ARBA" id="ARBA00023033"/>
    </source>
</evidence>
<dbReference type="InterPro" id="IPR001128">
    <property type="entry name" value="Cyt_P450"/>
</dbReference>
<dbReference type="PANTHER" id="PTHR24279">
    <property type="entry name" value="CYTOCHROME P450"/>
    <property type="match status" value="1"/>
</dbReference>
<accession>A0A9Q0N3D4</accession>
<keyword evidence="4" id="KW-0479">Metal-binding</keyword>
<comment type="cofactor">
    <cofactor evidence="1">
        <name>heme</name>
        <dbReference type="ChEBI" id="CHEBI:30413"/>
    </cofactor>
</comment>
<feature type="non-terminal residue" evidence="8">
    <location>
        <position position="254"/>
    </location>
</feature>
<comment type="caution">
    <text evidence="8">The sequence shown here is derived from an EMBL/GenBank/DDBJ whole genome shotgun (WGS) entry which is preliminary data.</text>
</comment>
<evidence type="ECO:0000313" key="9">
    <source>
        <dbReference type="Proteomes" id="UP001151699"/>
    </source>
</evidence>
<keyword evidence="5" id="KW-0560">Oxidoreductase</keyword>
<protein>
    <submittedName>
        <fullName evidence="8">Cytochrome P450 12b2, mitochondrial</fullName>
    </submittedName>
</protein>
<keyword evidence="9" id="KW-1185">Reference proteome</keyword>
<keyword evidence="6" id="KW-0408">Iron</keyword>
<dbReference type="SUPFAM" id="SSF48264">
    <property type="entry name" value="Cytochrome P450"/>
    <property type="match status" value="1"/>
</dbReference>
<keyword evidence="3" id="KW-0349">Heme</keyword>
<dbReference type="Proteomes" id="UP001151699">
    <property type="component" value="Chromosome B"/>
</dbReference>
<keyword evidence="7" id="KW-0503">Monooxygenase</keyword>
<proteinExistence type="inferred from homology"/>
<evidence type="ECO:0000313" key="8">
    <source>
        <dbReference type="EMBL" id="KAJ6642847.1"/>
    </source>
</evidence>
<organism evidence="8 9">
    <name type="scientific">Pseudolycoriella hygida</name>
    <dbReference type="NCBI Taxonomy" id="35572"/>
    <lineage>
        <taxon>Eukaryota</taxon>
        <taxon>Metazoa</taxon>
        <taxon>Ecdysozoa</taxon>
        <taxon>Arthropoda</taxon>
        <taxon>Hexapoda</taxon>
        <taxon>Insecta</taxon>
        <taxon>Pterygota</taxon>
        <taxon>Neoptera</taxon>
        <taxon>Endopterygota</taxon>
        <taxon>Diptera</taxon>
        <taxon>Nematocera</taxon>
        <taxon>Sciaroidea</taxon>
        <taxon>Sciaridae</taxon>
        <taxon>Pseudolycoriella</taxon>
    </lineage>
</organism>
<dbReference type="EMBL" id="WJQU01000002">
    <property type="protein sequence ID" value="KAJ6642847.1"/>
    <property type="molecule type" value="Genomic_DNA"/>
</dbReference>
<dbReference type="OrthoDB" id="3945418at2759"/>
<dbReference type="Pfam" id="PF00067">
    <property type="entry name" value="p450"/>
    <property type="match status" value="1"/>
</dbReference>
<dbReference type="InterPro" id="IPR050479">
    <property type="entry name" value="CYP11_CYP27_families"/>
</dbReference>
<dbReference type="GO" id="GO:0005506">
    <property type="term" value="F:iron ion binding"/>
    <property type="evidence" value="ECO:0007669"/>
    <property type="project" value="InterPro"/>
</dbReference>